<reference evidence="2 3" key="1">
    <citation type="submission" date="2024-02" db="EMBL/GenBank/DDBJ databases">
        <authorList>
            <person name="Chen Y."/>
            <person name="Shah S."/>
            <person name="Dougan E. K."/>
            <person name="Thang M."/>
            <person name="Chan C."/>
        </authorList>
    </citation>
    <scope>NUCLEOTIDE SEQUENCE [LARGE SCALE GENOMIC DNA]</scope>
</reference>
<gene>
    <name evidence="2" type="ORF">SCF082_LOCUS7790</name>
</gene>
<name>A0ABP0ILS8_9DINO</name>
<feature type="compositionally biased region" description="Basic and acidic residues" evidence="1">
    <location>
        <begin position="84"/>
        <end position="107"/>
    </location>
</feature>
<dbReference type="EMBL" id="CAXAMM010004446">
    <property type="protein sequence ID" value="CAK9003557.1"/>
    <property type="molecule type" value="Genomic_DNA"/>
</dbReference>
<feature type="region of interest" description="Disordered" evidence="1">
    <location>
        <begin position="631"/>
        <end position="652"/>
    </location>
</feature>
<feature type="compositionally biased region" description="Polar residues" evidence="1">
    <location>
        <begin position="983"/>
        <end position="1003"/>
    </location>
</feature>
<protein>
    <submittedName>
        <fullName evidence="2">Uncharacterized protein</fullName>
    </submittedName>
</protein>
<proteinExistence type="predicted"/>
<evidence type="ECO:0000313" key="2">
    <source>
        <dbReference type="EMBL" id="CAK9003557.1"/>
    </source>
</evidence>
<feature type="region of interest" description="Disordered" evidence="1">
    <location>
        <begin position="134"/>
        <end position="165"/>
    </location>
</feature>
<keyword evidence="3" id="KW-1185">Reference proteome</keyword>
<evidence type="ECO:0000256" key="1">
    <source>
        <dbReference type="SAM" id="MobiDB-lite"/>
    </source>
</evidence>
<feature type="region of interest" description="Disordered" evidence="1">
    <location>
        <begin position="70"/>
        <end position="107"/>
    </location>
</feature>
<organism evidence="2 3">
    <name type="scientific">Durusdinium trenchii</name>
    <dbReference type="NCBI Taxonomy" id="1381693"/>
    <lineage>
        <taxon>Eukaryota</taxon>
        <taxon>Sar</taxon>
        <taxon>Alveolata</taxon>
        <taxon>Dinophyceae</taxon>
        <taxon>Suessiales</taxon>
        <taxon>Symbiodiniaceae</taxon>
        <taxon>Durusdinium</taxon>
    </lineage>
</organism>
<feature type="compositionally biased region" description="Basic and acidic residues" evidence="1">
    <location>
        <begin position="1025"/>
        <end position="1038"/>
    </location>
</feature>
<evidence type="ECO:0000313" key="3">
    <source>
        <dbReference type="Proteomes" id="UP001642464"/>
    </source>
</evidence>
<accession>A0ABP0ILS8</accession>
<feature type="compositionally biased region" description="Acidic residues" evidence="1">
    <location>
        <begin position="639"/>
        <end position="649"/>
    </location>
</feature>
<comment type="caution">
    <text evidence="2">The sequence shown here is derived from an EMBL/GenBank/DDBJ whole genome shotgun (WGS) entry which is preliminary data.</text>
</comment>
<sequence length="1053" mass="115107">MVASVALALPRDEPVCELCGHQVIGGDRHAHETADPYHLACCYYMADGTLPWKDAMAKAAREVRRQWKAEKAAAKTAATADQTTLRETEDNGEKKGRPPRQDIDNPKAEAKYSLQLAKALANESRKSAALAVATNASEASGGTAPRAKAKAKAEPRPSPSAVEGPNQGYYSELQACEQAILAEFPGLELESPLPLHSAADFVDAAAAGVQDPFDAGKARVALSLHGVYRCSVSLWSLNTKASPTPDIPMSMRRVRDMASYFYGEDGSKPAFMTGKQIEVMACDANSVAASRLQMVSPEELAHSMIIGCSNALKSKSWPTVKATWKAVMLSVPCSFILMLPSNLWMEAFNRRQNVLQLHESMARTAVQTTLELMSMKSVVQAMGPSYQKLKDADLAAELTKLGCKSVVGGRKSKDDEDSGAITANLLTIAQQVAKSVLTNPACVASLMQLEQEFGTRSPFHRMASLGVIAKKPSSSAMREWCLNCVVDGMLFESLSPSDVSKGSLSGDKHHTGLVTLYEMKWKVMQHFFEVLLPQSGMLEDRQLLKEKLSSHKAYRQFSGDGDVTWMSRLAKSAHATYHLLEDIVYSRKYDNQLRTAGKSGSVPEQFMEYTELKEAWDKITALLSDEAAERKALAGQAPEMEDSVADDPESVQSLRKGPNAFVLHSDKYWLAVANQTVRTYVSLAPEPKTQEAVVRHIQQGPLKDISAGVLVLLDYNLLGESMGPGATEGLRRKYNPSEDVLRKLLHGAMLALGGQKKEDEQCTLPPEGIIVFLHLGDRSAKEARHLFRLRTARADAAIDAEEKEICIGFNDESMRARKKLSRGNYSVKASMLVYSNNTLIPGTIPEKQYPHHGGWNSSDLMALVKAIPPADLWYAARTDKEEIIGADRTVKPTDSFVAKAGPADPDAAESIFSAQCLPCEFYSDIVKAFSGKAVLDLSIGQGQAALSCLQNRICYVGFGLTEKHCEALEKRLTQKVLEEMKQESSTFYRPELVTTNEGQTGTDTGKGPKRPGGNGGPKPKPQNQKPEKPEKDSNKGEEAKEDDDDRRSDSLPW</sequence>
<feature type="region of interest" description="Disordered" evidence="1">
    <location>
        <begin position="980"/>
        <end position="1053"/>
    </location>
</feature>
<dbReference type="Proteomes" id="UP001642464">
    <property type="component" value="Unassembled WGS sequence"/>
</dbReference>